<dbReference type="SUPFAM" id="SSF53955">
    <property type="entry name" value="Lysozyme-like"/>
    <property type="match status" value="1"/>
</dbReference>
<sequence length="339" mass="37173">MDGEILRRALSPTTKTAGQMEPFVAPVVSAMEIAGITTVRRAAAWFATLGEETGGFANFVEIWGPTAQQRGYEGRLDLGNTVAGDGYRFRGRGAIQTTGRNNYRELGKWCKARGLVDDPEYFVKNPDLVATPRWAFISAAMYWSTTSRRGKTINEWADAGDILAVSRCVNGWIDGAYPWGWSNRQSRWNNCLAIGEELLPGGIDNMNDADKTAVVGAAIQMGQAHVGDAKKGVIGPRPQRHTEFYNVDGNPSLAAKGQKLAYVRAMLMDLWNELVFDGYKGEVEDPNLDGGQYGSPVRFIIATHKNARQTFLLVKAIAEKNGIDVDKVLEPAPSTKELK</sequence>
<dbReference type="Gene3D" id="1.10.530.10">
    <property type="match status" value="1"/>
</dbReference>
<protein>
    <submittedName>
        <fullName evidence="1">Lysin A, glycosyl hydrolase domain</fullName>
    </submittedName>
</protein>
<keyword evidence="1" id="KW-0378">Hydrolase</keyword>
<dbReference type="EMBL" id="MH669007">
    <property type="protein sequence ID" value="AXQ61369.1"/>
    <property type="molecule type" value="Genomic_DNA"/>
</dbReference>
<dbReference type="Proteomes" id="UP000263654">
    <property type="component" value="Segment"/>
</dbReference>
<dbReference type="GeneID" id="65115695"/>
<dbReference type="KEGG" id="vg:65115695"/>
<evidence type="ECO:0000313" key="1">
    <source>
        <dbReference type="EMBL" id="AXQ61369.1"/>
    </source>
</evidence>
<dbReference type="GO" id="GO:0016787">
    <property type="term" value="F:hydrolase activity"/>
    <property type="evidence" value="ECO:0007669"/>
    <property type="project" value="UniProtKB-KW"/>
</dbReference>
<keyword evidence="2" id="KW-1185">Reference proteome</keyword>
<name>A0A385DS23_9CAUD</name>
<proteinExistence type="predicted"/>
<dbReference type="InterPro" id="IPR023346">
    <property type="entry name" value="Lysozyme-like_dom_sf"/>
</dbReference>
<organism evidence="1 2">
    <name type="scientific">Gordonia phage Marietta</name>
    <dbReference type="NCBI Taxonomy" id="2301558"/>
    <lineage>
        <taxon>Viruses</taxon>
        <taxon>Duplodnaviria</taxon>
        <taxon>Heunggongvirae</taxon>
        <taxon>Uroviricota</taxon>
        <taxon>Caudoviricetes</taxon>
        <taxon>Zierdtviridae</taxon>
        <taxon>Emilbogenvirinae</taxon>
        <taxon>Sukkupivirus</taxon>
        <taxon>Sukkupivirus marietta</taxon>
    </lineage>
</organism>
<evidence type="ECO:0000313" key="2">
    <source>
        <dbReference type="Proteomes" id="UP000263654"/>
    </source>
</evidence>
<dbReference type="RefSeq" id="YP_010098027.1">
    <property type="nucleotide sequence ID" value="NC_055763.1"/>
</dbReference>
<reference evidence="1 2" key="1">
    <citation type="submission" date="2018-07" db="EMBL/GenBank/DDBJ databases">
        <authorList>
            <person name="Burke E.M."/>
            <person name="Good S."/>
            <person name="Jeffords E.T."/>
            <person name="Pearson M."/>
            <person name="Sohlstrom A."/>
            <person name="Westholm D.E."/>
            <person name="Butela K.A."/>
            <person name="Garlena R.A."/>
            <person name="Russell D.A."/>
            <person name="Pope W.H."/>
            <person name="Jacobs-Sera D."/>
            <person name="Hatfull G.F."/>
        </authorList>
    </citation>
    <scope>NUCLEOTIDE SEQUENCE [LARGE SCALE GENOMIC DNA]</scope>
</reference>
<accession>A0A385DS23</accession>
<gene>
    <name evidence="1" type="primary">50</name>
    <name evidence="1" type="ORF">SEA_MARIETTA_50</name>
</gene>